<keyword evidence="1" id="KW-0812">Transmembrane</keyword>
<organism evidence="2 3">
    <name type="scientific">Streptococcus mitis</name>
    <dbReference type="NCBI Taxonomy" id="28037"/>
    <lineage>
        <taxon>Bacteria</taxon>
        <taxon>Bacillati</taxon>
        <taxon>Bacillota</taxon>
        <taxon>Bacilli</taxon>
        <taxon>Lactobacillales</taxon>
        <taxon>Streptococcaceae</taxon>
        <taxon>Streptococcus</taxon>
        <taxon>Streptococcus mitis group</taxon>
    </lineage>
</organism>
<name>A0A6I1U033_STRMT</name>
<reference evidence="2 3" key="1">
    <citation type="submission" date="2019-10" db="EMBL/GenBank/DDBJ databases">
        <title>Streptococcus mitis of the oral and urogenital tracts.</title>
        <authorList>
            <person name="Price T."/>
            <person name="Mores C.R."/>
            <person name="Putonti C."/>
            <person name="Wolfe A.J."/>
        </authorList>
    </citation>
    <scope>NUCLEOTIDE SEQUENCE [LARGE SCALE GENOMIC DNA]</scope>
    <source>
        <strain evidence="2 3">SM10</strain>
    </source>
</reference>
<dbReference type="AlphaFoldDB" id="A0A6I1U033"/>
<accession>A0A6I1U033</accession>
<evidence type="ECO:0000313" key="3">
    <source>
        <dbReference type="Proteomes" id="UP000438885"/>
    </source>
</evidence>
<gene>
    <name evidence="2" type="ORF">GEZ84_09300</name>
</gene>
<dbReference type="RefSeq" id="WP_153224303.1">
    <property type="nucleotide sequence ID" value="NZ_WIJP01000015.1"/>
</dbReference>
<evidence type="ECO:0000313" key="2">
    <source>
        <dbReference type="EMBL" id="MQQ30536.1"/>
    </source>
</evidence>
<evidence type="ECO:0000256" key="1">
    <source>
        <dbReference type="SAM" id="Phobius"/>
    </source>
</evidence>
<dbReference type="Proteomes" id="UP000438885">
    <property type="component" value="Unassembled WGS sequence"/>
</dbReference>
<dbReference type="EMBL" id="WIJP01000015">
    <property type="protein sequence ID" value="MQQ30536.1"/>
    <property type="molecule type" value="Genomic_DNA"/>
</dbReference>
<keyword evidence="1" id="KW-0472">Membrane</keyword>
<comment type="caution">
    <text evidence="2">The sequence shown here is derived from an EMBL/GenBank/DDBJ whole genome shotgun (WGS) entry which is preliminary data.</text>
</comment>
<keyword evidence="1" id="KW-1133">Transmembrane helix</keyword>
<protein>
    <submittedName>
        <fullName evidence="2">Uncharacterized protein</fullName>
    </submittedName>
</protein>
<sequence>MKALKVVISVIIVVVSIGLVVFIGASMYAVTTINLLSNSVYYAQRMPHKEGTEPDLVMLIENMWWVDTPKIEGIRYDDDGANFIENSIDSSGHPTSFGEFDGGYHYSDKNDVSYKFDKNFELEWALDKEYKKIDTATIDETEIKGEIRETLKPILDVQSKPLINLQWLFNKKYQDRFN</sequence>
<feature type="transmembrane region" description="Helical" evidence="1">
    <location>
        <begin position="6"/>
        <end position="36"/>
    </location>
</feature>
<proteinExistence type="predicted"/>